<comment type="caution">
    <text evidence="10">The sequence shown here is derived from an EMBL/GenBank/DDBJ whole genome shotgun (WGS) entry which is preliminary data.</text>
</comment>
<evidence type="ECO:0000256" key="5">
    <source>
        <dbReference type="ARBA" id="ARBA00022989"/>
    </source>
</evidence>
<gene>
    <name evidence="10" type="ORF">AU192_14505</name>
</gene>
<dbReference type="GO" id="GO:0016020">
    <property type="term" value="C:membrane"/>
    <property type="evidence" value="ECO:0007669"/>
    <property type="project" value="UniProtKB-SubCell"/>
</dbReference>
<evidence type="ECO:0000313" key="11">
    <source>
        <dbReference type="Proteomes" id="UP000053707"/>
    </source>
</evidence>
<accession>A0A101A5P7</accession>
<comment type="subcellular location">
    <subcellularLocation>
        <location evidence="1">Membrane</location>
        <topology evidence="1">Multi-pass membrane protein</topology>
    </subcellularLocation>
</comment>
<dbReference type="RefSeq" id="WP_064396885.1">
    <property type="nucleotide sequence ID" value="NZ_LQIR01000023.1"/>
</dbReference>
<dbReference type="NCBIfam" id="TIGR03025">
    <property type="entry name" value="EPS_sugtrans"/>
    <property type="match status" value="1"/>
</dbReference>
<keyword evidence="4 8" id="KW-0812">Transmembrane</keyword>
<dbReference type="InterPro" id="IPR017475">
    <property type="entry name" value="EPS_sugar_tfrase"/>
</dbReference>
<dbReference type="Proteomes" id="UP000053707">
    <property type="component" value="Unassembled WGS sequence"/>
</dbReference>
<feature type="transmembrane region" description="Helical" evidence="8">
    <location>
        <begin position="113"/>
        <end position="133"/>
    </location>
</feature>
<name>A0A101A5P7_9MYCO</name>
<feature type="compositionally biased region" description="Polar residues" evidence="7">
    <location>
        <begin position="15"/>
        <end position="33"/>
    </location>
</feature>
<protein>
    <submittedName>
        <fullName evidence="10">UDP-phosphate galactose phosphotransferase</fullName>
    </submittedName>
</protein>
<dbReference type="AlphaFoldDB" id="A0A101A5P7"/>
<reference evidence="10 11" key="1">
    <citation type="submission" date="2016-01" db="EMBL/GenBank/DDBJ databases">
        <authorList>
            <consortium name="TB Trials Study Group"/>
            <person name="Sutton G."/>
            <person name="Brinkac L."/>
            <person name="Sanka R."/>
            <person name="Adams M."/>
            <person name="Lau E.L."/>
            <person name="Macaden R."/>
            <person name="Grewal H.M.S."/>
        </authorList>
    </citation>
    <scope>NUCLEOTIDE SEQUENCE [LARGE SCALE GENOMIC DNA]</scope>
    <source>
        <strain evidence="10 11">IS-1744</strain>
    </source>
</reference>
<evidence type="ECO:0000256" key="8">
    <source>
        <dbReference type="SAM" id="Phobius"/>
    </source>
</evidence>
<dbReference type="InterPro" id="IPR003362">
    <property type="entry name" value="Bact_transf"/>
</dbReference>
<feature type="domain" description="Bacterial sugar transferase" evidence="9">
    <location>
        <begin position="319"/>
        <end position="508"/>
    </location>
</feature>
<evidence type="ECO:0000259" key="9">
    <source>
        <dbReference type="Pfam" id="PF02397"/>
    </source>
</evidence>
<feature type="transmembrane region" description="Helical" evidence="8">
    <location>
        <begin position="325"/>
        <end position="345"/>
    </location>
</feature>
<keyword evidence="5 8" id="KW-1133">Transmembrane helix</keyword>
<dbReference type="GO" id="GO:0016780">
    <property type="term" value="F:phosphotransferase activity, for other substituted phosphate groups"/>
    <property type="evidence" value="ECO:0007669"/>
    <property type="project" value="TreeGrafter"/>
</dbReference>
<keyword evidence="6 8" id="KW-0472">Membrane</keyword>
<sequence>MQPDAKSPTRDSQPRLRTTVPQLTAVPSPTSRGGKSGWIETLRAESGYVALTVGLDVWAAAWSVGIALWLTPGPIHERNISAISWLFVPILLVIMHTRSMYKRKLGHSFLDDFEPVETSVAVSALATLTVMLVLVPPFPTGSVVVEYVRPSELAIRIWVCAAILLPANRLIRSLAERYLRRRHGFGSSALIIGSGPFAHQLITRMRQIPDYGLHPVGVLDDTRPSAAELADVPYYGSTANLEVAAQATGAKELIVAPSSTPDDELALSAQLAHNLGLRVRVVPRLMDVIGGATYVEHLGGIPLLVLSHTDPKGWQFAVKHALGRLIAAVLLIVISPLYLTLAILVKLSSPGPVYFRQERVGRDGKVFDCLKFRSMRPVGAATKAFALKDGSAPGGVEGDDRRTAIGKFMRKASLDELPQLVNVVRGDMTLVGPRPERPEFVELFEMQVRRYGDRHRVKAGITGWAQVHGLRGQTSIADRAEFDNYYIENWSLLLDFKILVLTVLAVLKPAE</sequence>
<evidence type="ECO:0000256" key="1">
    <source>
        <dbReference type="ARBA" id="ARBA00004141"/>
    </source>
</evidence>
<dbReference type="EMBL" id="LQIR01000023">
    <property type="protein sequence ID" value="KUI14440.1"/>
    <property type="molecule type" value="Genomic_DNA"/>
</dbReference>
<evidence type="ECO:0000256" key="6">
    <source>
        <dbReference type="ARBA" id="ARBA00023136"/>
    </source>
</evidence>
<dbReference type="Pfam" id="PF02397">
    <property type="entry name" value="Bac_transf"/>
    <property type="match status" value="1"/>
</dbReference>
<keyword evidence="11" id="KW-1185">Reference proteome</keyword>
<evidence type="ECO:0000256" key="4">
    <source>
        <dbReference type="ARBA" id="ARBA00022692"/>
    </source>
</evidence>
<evidence type="ECO:0000256" key="2">
    <source>
        <dbReference type="ARBA" id="ARBA00006464"/>
    </source>
</evidence>
<comment type="similarity">
    <text evidence="2">Belongs to the bacterial sugar transferase family.</text>
</comment>
<dbReference type="PANTHER" id="PTHR30576">
    <property type="entry name" value="COLANIC BIOSYNTHESIS UDP-GLUCOSE LIPID CARRIER TRANSFERASE"/>
    <property type="match status" value="1"/>
</dbReference>
<dbReference type="PANTHER" id="PTHR30576:SF0">
    <property type="entry name" value="UNDECAPRENYL-PHOSPHATE N-ACETYLGALACTOSAMINYL 1-PHOSPHATE TRANSFERASE-RELATED"/>
    <property type="match status" value="1"/>
</dbReference>
<evidence type="ECO:0000256" key="3">
    <source>
        <dbReference type="ARBA" id="ARBA00022679"/>
    </source>
</evidence>
<evidence type="ECO:0000256" key="7">
    <source>
        <dbReference type="SAM" id="MobiDB-lite"/>
    </source>
</evidence>
<organism evidence="10 11">
    <name type="scientific">Mycobacterium lehmannii</name>
    <dbReference type="NCBI Taxonomy" id="2048550"/>
    <lineage>
        <taxon>Bacteria</taxon>
        <taxon>Bacillati</taxon>
        <taxon>Actinomycetota</taxon>
        <taxon>Actinomycetes</taxon>
        <taxon>Mycobacteriales</taxon>
        <taxon>Mycobacteriaceae</taxon>
        <taxon>Mycobacterium</taxon>
    </lineage>
</organism>
<dbReference type="Pfam" id="PF13727">
    <property type="entry name" value="CoA_binding_3"/>
    <property type="match status" value="1"/>
</dbReference>
<feature type="region of interest" description="Disordered" evidence="7">
    <location>
        <begin position="1"/>
        <end position="34"/>
    </location>
</feature>
<feature type="transmembrane region" description="Helical" evidence="8">
    <location>
        <begin position="48"/>
        <end position="70"/>
    </location>
</feature>
<evidence type="ECO:0000313" key="10">
    <source>
        <dbReference type="EMBL" id="KUI14440.1"/>
    </source>
</evidence>
<dbReference type="Gene3D" id="3.40.50.720">
    <property type="entry name" value="NAD(P)-binding Rossmann-like Domain"/>
    <property type="match status" value="1"/>
</dbReference>
<feature type="transmembrane region" description="Helical" evidence="8">
    <location>
        <begin position="82"/>
        <end position="101"/>
    </location>
</feature>
<feature type="transmembrane region" description="Helical" evidence="8">
    <location>
        <begin position="153"/>
        <end position="171"/>
    </location>
</feature>
<proteinExistence type="inferred from homology"/>
<keyword evidence="3 10" id="KW-0808">Transferase</keyword>